<keyword evidence="2" id="KW-0472">Membrane</keyword>
<dbReference type="InterPro" id="IPR006201">
    <property type="entry name" value="Neur_channel"/>
</dbReference>
<feature type="domain" description="Neurotransmitter-gated ion-channel transmembrane" evidence="3">
    <location>
        <begin position="66"/>
        <end position="94"/>
    </location>
</feature>
<dbReference type="CDD" id="cd19051">
    <property type="entry name" value="LGIC_TM_cation"/>
    <property type="match status" value="1"/>
</dbReference>
<dbReference type="SUPFAM" id="SSF90112">
    <property type="entry name" value="Neurotransmitter-gated ion-channel transmembrane pore"/>
    <property type="match status" value="1"/>
</dbReference>
<gene>
    <name evidence="4" type="ORF">OXD698_LOCUS49827</name>
</gene>
<dbReference type="AlphaFoldDB" id="A0A820M9L6"/>
<keyword evidence="2" id="KW-0812">Transmembrane</keyword>
<dbReference type="InterPro" id="IPR036719">
    <property type="entry name" value="Neuro-gated_channel_TM_sf"/>
</dbReference>
<sequence length="131" mass="14587">ITDVNLTTEHSLGQSDAYVKNGEWDLQNFVIAREAVVYECCPTVYPFVLFTIQIRRRTLYYVVNVVVPCVLISFMTVLGFLLPPDSGEKLTLRIIPASSTALPTIVTYFTTVMCMCSLSVVATVIVLAIHH</sequence>
<dbReference type="EMBL" id="CAJOAZ010022956">
    <property type="protein sequence ID" value="CAF4370782.1"/>
    <property type="molecule type" value="Genomic_DNA"/>
</dbReference>
<dbReference type="InterPro" id="IPR036734">
    <property type="entry name" value="Neur_chan_lig-bd_sf"/>
</dbReference>
<dbReference type="Gene3D" id="1.20.58.390">
    <property type="entry name" value="Neurotransmitter-gated ion-channel transmembrane domain"/>
    <property type="match status" value="2"/>
</dbReference>
<feature type="transmembrane region" description="Helical" evidence="2">
    <location>
        <begin position="59"/>
        <end position="82"/>
    </location>
</feature>
<evidence type="ECO:0000259" key="3">
    <source>
        <dbReference type="Pfam" id="PF02932"/>
    </source>
</evidence>
<keyword evidence="2" id="KW-1133">Transmembrane helix</keyword>
<dbReference type="GO" id="GO:0004888">
    <property type="term" value="F:transmembrane signaling receptor activity"/>
    <property type="evidence" value="ECO:0007669"/>
    <property type="project" value="InterPro"/>
</dbReference>
<name>A0A820M9L6_9BILA</name>
<comment type="caution">
    <text evidence="4">The sequence shown here is derived from an EMBL/GenBank/DDBJ whole genome shotgun (WGS) entry which is preliminary data.</text>
</comment>
<dbReference type="InterPro" id="IPR038050">
    <property type="entry name" value="Neuro_actylchol_rec"/>
</dbReference>
<dbReference type="PANTHER" id="PTHR18945">
    <property type="entry name" value="NEUROTRANSMITTER GATED ION CHANNEL"/>
    <property type="match status" value="1"/>
</dbReference>
<dbReference type="GO" id="GO:0005230">
    <property type="term" value="F:extracellular ligand-gated monoatomic ion channel activity"/>
    <property type="evidence" value="ECO:0007669"/>
    <property type="project" value="InterPro"/>
</dbReference>
<evidence type="ECO:0000313" key="5">
    <source>
        <dbReference type="Proteomes" id="UP000663844"/>
    </source>
</evidence>
<feature type="non-terminal residue" evidence="4">
    <location>
        <position position="131"/>
    </location>
</feature>
<dbReference type="GO" id="GO:0016020">
    <property type="term" value="C:membrane"/>
    <property type="evidence" value="ECO:0007669"/>
    <property type="project" value="UniProtKB-SubCell"/>
</dbReference>
<feature type="transmembrane region" description="Helical" evidence="2">
    <location>
        <begin position="102"/>
        <end position="129"/>
    </location>
</feature>
<protein>
    <recommendedName>
        <fullName evidence="3">Neurotransmitter-gated ion-channel transmembrane domain-containing protein</fullName>
    </recommendedName>
</protein>
<dbReference type="Gene3D" id="2.70.170.10">
    <property type="entry name" value="Neurotransmitter-gated ion-channel ligand-binding domain"/>
    <property type="match status" value="1"/>
</dbReference>
<accession>A0A820M9L6</accession>
<feature type="non-terminal residue" evidence="4">
    <location>
        <position position="1"/>
    </location>
</feature>
<dbReference type="Pfam" id="PF02932">
    <property type="entry name" value="Neur_chan_memb"/>
    <property type="match status" value="1"/>
</dbReference>
<dbReference type="InterPro" id="IPR006029">
    <property type="entry name" value="Neurotrans-gated_channel_TM"/>
</dbReference>
<dbReference type="SUPFAM" id="SSF63712">
    <property type="entry name" value="Nicotinic receptor ligand binding domain-like"/>
    <property type="match status" value="1"/>
</dbReference>
<evidence type="ECO:0000256" key="2">
    <source>
        <dbReference type="SAM" id="Phobius"/>
    </source>
</evidence>
<organism evidence="4 5">
    <name type="scientific">Adineta steineri</name>
    <dbReference type="NCBI Taxonomy" id="433720"/>
    <lineage>
        <taxon>Eukaryota</taxon>
        <taxon>Metazoa</taxon>
        <taxon>Spiralia</taxon>
        <taxon>Gnathifera</taxon>
        <taxon>Rotifera</taxon>
        <taxon>Eurotatoria</taxon>
        <taxon>Bdelloidea</taxon>
        <taxon>Adinetida</taxon>
        <taxon>Adinetidae</taxon>
        <taxon>Adineta</taxon>
    </lineage>
</organism>
<comment type="subcellular location">
    <subcellularLocation>
        <location evidence="1">Membrane</location>
        <topology evidence="1">Multi-pass membrane protein</topology>
    </subcellularLocation>
</comment>
<evidence type="ECO:0000256" key="1">
    <source>
        <dbReference type="ARBA" id="ARBA00004141"/>
    </source>
</evidence>
<proteinExistence type="predicted"/>
<dbReference type="Proteomes" id="UP000663844">
    <property type="component" value="Unassembled WGS sequence"/>
</dbReference>
<evidence type="ECO:0000313" key="4">
    <source>
        <dbReference type="EMBL" id="CAF4370782.1"/>
    </source>
</evidence>
<reference evidence="4" key="1">
    <citation type="submission" date="2021-02" db="EMBL/GenBank/DDBJ databases">
        <authorList>
            <person name="Nowell W R."/>
        </authorList>
    </citation>
    <scope>NUCLEOTIDE SEQUENCE</scope>
</reference>